<dbReference type="PANTHER" id="PTHR21477">
    <property type="entry name" value="ZGC:172139"/>
    <property type="match status" value="1"/>
</dbReference>
<dbReference type="Proteomes" id="UP000554482">
    <property type="component" value="Unassembled WGS sequence"/>
</dbReference>
<feature type="transmembrane region" description="Helical" evidence="1">
    <location>
        <begin position="20"/>
        <end position="38"/>
    </location>
</feature>
<gene>
    <name evidence="2" type="ORF">FRX31_029997</name>
</gene>
<reference evidence="2 3" key="1">
    <citation type="submission" date="2020-06" db="EMBL/GenBank/DDBJ databases">
        <title>Transcriptomic and genomic resources for Thalictrum thalictroides and T. hernandezii: Facilitating candidate gene discovery in an emerging model plant lineage.</title>
        <authorList>
            <person name="Arias T."/>
            <person name="Riano-Pachon D.M."/>
            <person name="Di Stilio V.S."/>
        </authorList>
    </citation>
    <scope>NUCLEOTIDE SEQUENCE [LARGE SCALE GENOMIC DNA]</scope>
    <source>
        <strain evidence="3">cv. WT478/WT964</strain>
        <tissue evidence="2">Leaves</tissue>
    </source>
</reference>
<dbReference type="AlphaFoldDB" id="A0A7J6V8C2"/>
<dbReference type="OrthoDB" id="1641131at2759"/>
<dbReference type="InterPro" id="IPR019141">
    <property type="entry name" value="DUF2045"/>
</dbReference>
<organism evidence="2 3">
    <name type="scientific">Thalictrum thalictroides</name>
    <name type="common">Rue-anemone</name>
    <name type="synonym">Anemone thalictroides</name>
    <dbReference type="NCBI Taxonomy" id="46969"/>
    <lineage>
        <taxon>Eukaryota</taxon>
        <taxon>Viridiplantae</taxon>
        <taxon>Streptophyta</taxon>
        <taxon>Embryophyta</taxon>
        <taxon>Tracheophyta</taxon>
        <taxon>Spermatophyta</taxon>
        <taxon>Magnoliopsida</taxon>
        <taxon>Ranunculales</taxon>
        <taxon>Ranunculaceae</taxon>
        <taxon>Thalictroideae</taxon>
        <taxon>Thalictrum</taxon>
    </lineage>
</organism>
<evidence type="ECO:0000256" key="1">
    <source>
        <dbReference type="SAM" id="Phobius"/>
    </source>
</evidence>
<protein>
    <submittedName>
        <fullName evidence="2">Phloem protein 2-like a10</fullName>
    </submittedName>
</protein>
<feature type="transmembrane region" description="Helical" evidence="1">
    <location>
        <begin position="408"/>
        <end position="428"/>
    </location>
</feature>
<comment type="caution">
    <text evidence="2">The sequence shown here is derived from an EMBL/GenBank/DDBJ whole genome shotgun (WGS) entry which is preliminary data.</text>
</comment>
<name>A0A7J6V8C2_THATH</name>
<proteinExistence type="predicted"/>
<evidence type="ECO:0000313" key="3">
    <source>
        <dbReference type="Proteomes" id="UP000554482"/>
    </source>
</evidence>
<accession>A0A7J6V8C2</accession>
<keyword evidence="1" id="KW-0812">Transmembrane</keyword>
<evidence type="ECO:0000313" key="2">
    <source>
        <dbReference type="EMBL" id="KAF5180415.1"/>
    </source>
</evidence>
<dbReference type="EMBL" id="JABWDY010037449">
    <property type="protein sequence ID" value="KAF5180415.1"/>
    <property type="molecule type" value="Genomic_DNA"/>
</dbReference>
<keyword evidence="1" id="KW-1133">Transmembrane helix</keyword>
<sequence>MEFQLVQKGLLEYTRKRKKFLLLLAAFGISSYGVYRFYNLPSIVKKRKKFFKLIGTLISLIEVVSESSETIGVVSKDLKEFLQSDSDEIPNSLKQIAKITRSQEFSESLVKVTEALTLGILKGYNKNSNSGGSSEKGDSSSFSDQLLDKLFSTAGTGFASVVVGNFARSLVMAFYSEQSHQASEEKERLMRLGSSSSAMPEWVSVICSDKCKDMIADCIQSFVSTAVAVYLDKTMNINTYDDIFSGLTNPKHGTKVKDVLVSVCNGAVETLIKTSHQVMTNANSNLLNLSISSSSSPIDLDQGGGLCAVKDVGFEPEYSSTTFKARNSTDGNKENGWFNQVSSALAVPNNRSFVLDVTGRVTFETVRSFLDFVLWRMVDGLRRSCTVIREEVVERGLEVFRYISAKSAAIVTLCFAFCLHLVGGYRMLMPAYPVM</sequence>
<keyword evidence="3" id="KW-1185">Reference proteome</keyword>
<dbReference type="PANTHER" id="PTHR21477:SF12">
    <property type="entry name" value="PROTEIN PHLOEM PROTEIN 2-LIKE A10"/>
    <property type="match status" value="1"/>
</dbReference>
<keyword evidence="1" id="KW-0472">Membrane</keyword>